<dbReference type="EMBL" id="CAXIEN010000447">
    <property type="protein sequence ID" value="CAL1297962.1"/>
    <property type="molecule type" value="Genomic_DNA"/>
</dbReference>
<protein>
    <submittedName>
        <fullName evidence="3">Uncharacterized protein</fullName>
    </submittedName>
</protein>
<feature type="non-terminal residue" evidence="3">
    <location>
        <position position="1"/>
    </location>
</feature>
<comment type="caution">
    <text evidence="3">The sequence shown here is derived from an EMBL/GenBank/DDBJ whole genome shotgun (WGS) entry which is preliminary data.</text>
</comment>
<proteinExistence type="predicted"/>
<keyword evidence="4" id="KW-1185">Reference proteome</keyword>
<keyword evidence="2" id="KW-0472">Membrane</keyword>
<evidence type="ECO:0000313" key="3">
    <source>
        <dbReference type="EMBL" id="CAL1297962.1"/>
    </source>
</evidence>
<gene>
    <name evidence="3" type="ORF">LARSCL_LOCUS20612</name>
</gene>
<evidence type="ECO:0000256" key="2">
    <source>
        <dbReference type="SAM" id="Phobius"/>
    </source>
</evidence>
<keyword evidence="2" id="KW-0812">Transmembrane</keyword>
<feature type="transmembrane region" description="Helical" evidence="2">
    <location>
        <begin position="67"/>
        <end position="95"/>
    </location>
</feature>
<keyword evidence="2" id="KW-1133">Transmembrane helix</keyword>
<feature type="transmembrane region" description="Helical" evidence="2">
    <location>
        <begin position="107"/>
        <end position="130"/>
    </location>
</feature>
<organism evidence="3 4">
    <name type="scientific">Larinioides sclopetarius</name>
    <dbReference type="NCBI Taxonomy" id="280406"/>
    <lineage>
        <taxon>Eukaryota</taxon>
        <taxon>Metazoa</taxon>
        <taxon>Ecdysozoa</taxon>
        <taxon>Arthropoda</taxon>
        <taxon>Chelicerata</taxon>
        <taxon>Arachnida</taxon>
        <taxon>Araneae</taxon>
        <taxon>Araneomorphae</taxon>
        <taxon>Entelegynae</taxon>
        <taxon>Araneoidea</taxon>
        <taxon>Araneidae</taxon>
        <taxon>Larinioides</taxon>
    </lineage>
</organism>
<dbReference type="AlphaFoldDB" id="A0AAV2BPZ8"/>
<accession>A0AAV2BPZ8</accession>
<evidence type="ECO:0000256" key="1">
    <source>
        <dbReference type="SAM" id="MobiDB-lite"/>
    </source>
</evidence>
<name>A0AAV2BPZ8_9ARAC</name>
<reference evidence="3 4" key="1">
    <citation type="submission" date="2024-04" db="EMBL/GenBank/DDBJ databases">
        <authorList>
            <person name="Rising A."/>
            <person name="Reimegard J."/>
            <person name="Sonavane S."/>
            <person name="Akerstrom W."/>
            <person name="Nylinder S."/>
            <person name="Hedman E."/>
            <person name="Kallberg Y."/>
        </authorList>
    </citation>
    <scope>NUCLEOTIDE SEQUENCE [LARGE SCALE GENOMIC DNA]</scope>
</reference>
<feature type="region of interest" description="Disordered" evidence="1">
    <location>
        <begin position="160"/>
        <end position="253"/>
    </location>
</feature>
<feature type="compositionally biased region" description="Polar residues" evidence="1">
    <location>
        <begin position="204"/>
        <end position="222"/>
    </location>
</feature>
<feature type="compositionally biased region" description="Polar residues" evidence="1">
    <location>
        <begin position="229"/>
        <end position="243"/>
    </location>
</feature>
<sequence>IPCRRRKFPPPIPYHEVDSGVALAGQNEGNYRFGKRDALNQQSRMTLQNNNDAKGSRTKQTTLSSTLVRCLCVTVSFVTTGFALLGFGLTCFLLRVFDEASAPCPHLLTVIAFGVSGGLLGLGLVLLLFVCKKRKRLTKEALLDELPEVCSEDAAQYRKKMSTSEEGALGPRGGPNGEDAEVNELPPPPSEPLADDGEDAFEMTQKSADVSHWIEQQKSSPPATLETFPLQTTDGATRQMSDGESSEGEMTAL</sequence>
<evidence type="ECO:0000313" key="4">
    <source>
        <dbReference type="Proteomes" id="UP001497382"/>
    </source>
</evidence>
<dbReference type="Proteomes" id="UP001497382">
    <property type="component" value="Unassembled WGS sequence"/>
</dbReference>